<reference evidence="2 3" key="1">
    <citation type="submission" date="2023-02" db="EMBL/GenBank/DDBJ databases">
        <title>LHISI_Scaffold_Assembly.</title>
        <authorList>
            <person name="Stuart O.P."/>
            <person name="Cleave R."/>
            <person name="Magrath M.J.L."/>
            <person name="Mikheyev A.S."/>
        </authorList>
    </citation>
    <scope>NUCLEOTIDE SEQUENCE [LARGE SCALE GENOMIC DNA]</scope>
    <source>
        <strain evidence="2">Daus_M_001</strain>
        <tissue evidence="2">Leg muscle</tissue>
    </source>
</reference>
<dbReference type="Proteomes" id="UP001159363">
    <property type="component" value="Chromosome 3"/>
</dbReference>
<dbReference type="Gene3D" id="1.25.40.180">
    <property type="match status" value="1"/>
</dbReference>
<name>A0ABQ9HVZ2_9NEOP</name>
<organism evidence="2 3">
    <name type="scientific">Dryococelus australis</name>
    <dbReference type="NCBI Taxonomy" id="614101"/>
    <lineage>
        <taxon>Eukaryota</taxon>
        <taxon>Metazoa</taxon>
        <taxon>Ecdysozoa</taxon>
        <taxon>Arthropoda</taxon>
        <taxon>Hexapoda</taxon>
        <taxon>Insecta</taxon>
        <taxon>Pterygota</taxon>
        <taxon>Neoptera</taxon>
        <taxon>Polyneoptera</taxon>
        <taxon>Phasmatodea</taxon>
        <taxon>Verophasmatodea</taxon>
        <taxon>Anareolatae</taxon>
        <taxon>Phasmatidae</taxon>
        <taxon>Eurycanthinae</taxon>
        <taxon>Dryococelus</taxon>
    </lineage>
</organism>
<comment type="caution">
    <text evidence="2">The sequence shown here is derived from an EMBL/GenBank/DDBJ whole genome shotgun (WGS) entry which is preliminary data.</text>
</comment>
<feature type="non-terminal residue" evidence="2">
    <location>
        <position position="545"/>
    </location>
</feature>
<dbReference type="EMBL" id="JARBHB010000003">
    <property type="protein sequence ID" value="KAJ8888235.1"/>
    <property type="molecule type" value="Genomic_DNA"/>
</dbReference>
<keyword evidence="3" id="KW-1185">Reference proteome</keyword>
<feature type="region of interest" description="Disordered" evidence="1">
    <location>
        <begin position="95"/>
        <end position="128"/>
    </location>
</feature>
<sequence length="545" mass="59611">MGDFRENLQTSGIVYCDSHLRKSGRSHASQYFMSSSSVMVSTDMEPGSPTDVVVPERRAKSWRREHEERCSRRLQKKNGHALTAENYFQDEGVASMDSSSKCDTSDGGQSGAESSECETNSVDENPVNADYKDNKVLLTEFGLSKLTGNSTNVFSAIKNICELECNKYDGLSKDMVCLAEDSSLEGKIVDVSELESTIIRDLGNTGGVESDMYGKRTSFCDEVSYVQPEENTASVMDSNANGSSSCEPCEIPEEFNEIPEELNDSVADDCANVHLTAVDMLKGLEILEGDSNGNPPEFQVQNNINPPAAVCLYDLQCEETSEEDGTQLIEEGKKDVQVNKQINAIDNVIDCVAGNSVSAMDDTLLKESGFTELQEDFEEKLVKEQVTHEAGEVFEGKLNAVPEKVSELGGCGTANVEDPKLECGVVLTSEGDAVVLNSATGIALERLDKADLVQRELSLHGDAVVNLKDNILITVASHSALDDESDDIKCMNELEMYISEAEERLATMAKLRQINQNVANLRPDESHFTKLDSSLKKNTSFVRKL</sequence>
<protein>
    <submittedName>
        <fullName evidence="2">Uncharacterized protein</fullName>
    </submittedName>
</protein>
<gene>
    <name evidence="2" type="ORF">PR048_007722</name>
</gene>
<evidence type="ECO:0000256" key="1">
    <source>
        <dbReference type="SAM" id="MobiDB-lite"/>
    </source>
</evidence>
<feature type="compositionally biased region" description="Polar residues" evidence="1">
    <location>
        <begin position="111"/>
        <end position="123"/>
    </location>
</feature>
<evidence type="ECO:0000313" key="2">
    <source>
        <dbReference type="EMBL" id="KAJ8888235.1"/>
    </source>
</evidence>
<accession>A0ABQ9HVZ2</accession>
<proteinExistence type="predicted"/>
<evidence type="ECO:0000313" key="3">
    <source>
        <dbReference type="Proteomes" id="UP001159363"/>
    </source>
</evidence>